<evidence type="ECO:0000313" key="2">
    <source>
        <dbReference type="EMBL" id="QDT36021.1"/>
    </source>
</evidence>
<protein>
    <recommendedName>
        <fullName evidence="1">DUF1156 domain-containing protein</fullName>
    </recommendedName>
</protein>
<sequence length="1044" mass="114715">MISAIKYPKRLIEVDLPIARISAHARREKSIRHGHISTLHIWWARRPLAACRAVICASLWPDPADELCPPAFREAAATQLMAFAHRMFPAGINEEGHQLNKTSSPESRGRWEGLIQSEKNGLPLDSNDPAHQQVLRGALLDFIADFANWDNSTVPAYLETSRALTQAAHEALGGVPGTRPLVVDPFAGGGSIPLEALRVGADAFASDLNPVAVLLNKVVLEYIPKYGQKLADEVRKWGQWVKAEAEKELAEFYPKDPDGATPIAYLWARTILSEAPGQVDEPVEVPLIRSMWLCKKANRKVAMRFATNKQGNVITDVVNVDTSDGKHLIVRRPRLEIFEPSKASEVRDGIVARGSATCPVTGFTTPLNSVKQQLKSRFGGGDDARLLCVVVKREGTTGRQYRMPDSHDIDAIDKAKKYLELQIEPEEVPTESTTNYHSFVNRGPIYGMTKWRHYFTPRQSVALALLARSIRRVGETSTELKSDVTLASAVASCLTLAFGKQADLTNSLCAWEPIAQCPRHLFGKQAIGMVWDFAEGIPIGDSSGAWSIQVSRTDHVLESIGHDWAAGTVQLASAVSHPLPSDSVNALVTDPPYYYSVQYADLADFFYVWFKRILSASHPDLFKTPLIDKDDEIIVQSPGHEFATEGKNNAFYEEMMTRAMSDSRRIVQPAGIGVVVFAHTSTAGWESQLQAMVEAGWTITGSWPIDTEMASRVIAQGRSVLASSVHLIIRPREDQDGTLRNETGEWRDVLSELPKRIHEWMPRLAAEGVVGADAIFACLGPALEIFSRYSRVEKASGEAVPLREYLEQVWATVSTEALSMIFKDADAAGLEPDARLTAMWLWTLGGGTGKAAGESATIVPGLADEDTDGDPVPAEKTVASTGYSLEFDAARKIAQGLGIHLEKNESIVEVKGDKARLLPVSERTRHLFGKDEATATTRGRKKAKAKQLDLFKTLDEIESEAEETIAGELKPQAGETVLDRVHQSMILFASGRGEALKRFLVDDGAGNEARFWKLAQSLSALYPKETDEKRWVDGVLARKKGLGL</sequence>
<dbReference type="GO" id="GO:0032259">
    <property type="term" value="P:methylation"/>
    <property type="evidence" value="ECO:0007669"/>
    <property type="project" value="InterPro"/>
</dbReference>
<dbReference type="InterPro" id="IPR002052">
    <property type="entry name" value="DNA_methylase_N6_adenine_CS"/>
</dbReference>
<dbReference type="Pfam" id="PF06634">
    <property type="entry name" value="DUF1156"/>
    <property type="match status" value="1"/>
</dbReference>
<dbReference type="InterPro" id="IPR029063">
    <property type="entry name" value="SAM-dependent_MTases_sf"/>
</dbReference>
<name>A0A517QWK8_9PLAN</name>
<dbReference type="SUPFAM" id="SSF53335">
    <property type="entry name" value="S-adenosyl-L-methionine-dependent methyltransferases"/>
    <property type="match status" value="2"/>
</dbReference>
<dbReference type="Proteomes" id="UP000317318">
    <property type="component" value="Chromosome"/>
</dbReference>
<reference evidence="2 3" key="1">
    <citation type="submission" date="2019-02" db="EMBL/GenBank/DDBJ databases">
        <title>Deep-cultivation of Planctomycetes and their phenomic and genomic characterization uncovers novel biology.</title>
        <authorList>
            <person name="Wiegand S."/>
            <person name="Jogler M."/>
            <person name="Boedeker C."/>
            <person name="Pinto D."/>
            <person name="Vollmers J."/>
            <person name="Rivas-Marin E."/>
            <person name="Kohn T."/>
            <person name="Peeters S.H."/>
            <person name="Heuer A."/>
            <person name="Rast P."/>
            <person name="Oberbeckmann S."/>
            <person name="Bunk B."/>
            <person name="Jeske O."/>
            <person name="Meyerdierks A."/>
            <person name="Storesund J.E."/>
            <person name="Kallscheuer N."/>
            <person name="Luecker S."/>
            <person name="Lage O.M."/>
            <person name="Pohl T."/>
            <person name="Merkel B.J."/>
            <person name="Hornburger P."/>
            <person name="Mueller R.-W."/>
            <person name="Bruemmer F."/>
            <person name="Labrenz M."/>
            <person name="Spormann A.M."/>
            <person name="Op den Camp H."/>
            <person name="Overmann J."/>
            <person name="Amann R."/>
            <person name="Jetten M.S.M."/>
            <person name="Mascher T."/>
            <person name="Medema M.H."/>
            <person name="Devos D.P."/>
            <person name="Kaster A.-K."/>
            <person name="Ovreas L."/>
            <person name="Rohde M."/>
            <person name="Galperin M.Y."/>
            <person name="Jogler C."/>
        </authorList>
    </citation>
    <scope>NUCLEOTIDE SEQUENCE [LARGE SCALE GENOMIC DNA]</scope>
    <source>
        <strain evidence="2 3">Pan189</strain>
    </source>
</reference>
<accession>A0A517QWK8</accession>
<organism evidence="2 3">
    <name type="scientific">Stratiformator vulcanicus</name>
    <dbReference type="NCBI Taxonomy" id="2527980"/>
    <lineage>
        <taxon>Bacteria</taxon>
        <taxon>Pseudomonadati</taxon>
        <taxon>Planctomycetota</taxon>
        <taxon>Planctomycetia</taxon>
        <taxon>Planctomycetales</taxon>
        <taxon>Planctomycetaceae</taxon>
        <taxon>Stratiformator</taxon>
    </lineage>
</organism>
<dbReference type="AlphaFoldDB" id="A0A517QWK8"/>
<dbReference type="REBASE" id="356148">
    <property type="entry name" value="M.PbaPan189ORF3760P"/>
</dbReference>
<dbReference type="RefSeq" id="WP_145362259.1">
    <property type="nucleotide sequence ID" value="NZ_CP036268.1"/>
</dbReference>
<keyword evidence="3" id="KW-1185">Reference proteome</keyword>
<evidence type="ECO:0000313" key="3">
    <source>
        <dbReference type="Proteomes" id="UP000317318"/>
    </source>
</evidence>
<evidence type="ECO:0000259" key="1">
    <source>
        <dbReference type="Pfam" id="PF06634"/>
    </source>
</evidence>
<dbReference type="OrthoDB" id="9800801at2"/>
<dbReference type="GO" id="GO:0008168">
    <property type="term" value="F:methyltransferase activity"/>
    <property type="evidence" value="ECO:0007669"/>
    <property type="project" value="InterPro"/>
</dbReference>
<dbReference type="GO" id="GO:0003676">
    <property type="term" value="F:nucleic acid binding"/>
    <property type="evidence" value="ECO:0007669"/>
    <property type="project" value="InterPro"/>
</dbReference>
<dbReference type="InterPro" id="IPR009537">
    <property type="entry name" value="DUF1156"/>
</dbReference>
<dbReference type="EMBL" id="CP036268">
    <property type="protein sequence ID" value="QDT36021.1"/>
    <property type="molecule type" value="Genomic_DNA"/>
</dbReference>
<proteinExistence type="predicted"/>
<feature type="domain" description="DUF1156" evidence="1">
    <location>
        <begin position="16"/>
        <end position="66"/>
    </location>
</feature>
<dbReference type="PROSITE" id="PS00092">
    <property type="entry name" value="N6_MTASE"/>
    <property type="match status" value="1"/>
</dbReference>
<gene>
    <name evidence="2" type="ORF">Pan189_03760</name>
</gene>
<dbReference type="Gene3D" id="3.40.50.150">
    <property type="entry name" value="Vaccinia Virus protein VP39"/>
    <property type="match status" value="2"/>
</dbReference>
<dbReference type="KEGG" id="svp:Pan189_03760"/>